<sequence length="302" mass="33806">MDKKTSNALISLIITSLIVASIFWIANIEDTKPLTENRESIFSFSVKNEPSNIKSNNQIPVIEESKIVSQDIISNSIKKVITSTILPDPVSVEESVKEPNKDILEEIKVTPQTKTLSEAEVFSKLWPNYYLNHLKEIQNYLLEQNLITESSSFENQAEIYNFLNLYLTEYKTLANLTDEEFNDLQNKINNSKNIKQTQREAIIGDISFLKIFNNLIKTAEASYVTGAFWYKDDAPGNASPGISSPNTCGNCGIEIRRGTDRFHQNCGSYGVLCDIHLGCLNGTCHAFPNAIWDPSTTMCGCG</sequence>
<accession>A0A2H0N8D2</accession>
<protein>
    <submittedName>
        <fullName evidence="2">Uncharacterized protein</fullName>
    </submittedName>
</protein>
<feature type="transmembrane region" description="Helical" evidence="1">
    <location>
        <begin position="7"/>
        <end position="26"/>
    </location>
</feature>
<name>A0A2H0N8D2_9BACT</name>
<dbReference type="Proteomes" id="UP000229893">
    <property type="component" value="Unassembled WGS sequence"/>
</dbReference>
<keyword evidence="1" id="KW-1133">Transmembrane helix</keyword>
<comment type="caution">
    <text evidence="2">The sequence shown here is derived from an EMBL/GenBank/DDBJ whole genome shotgun (WGS) entry which is preliminary data.</text>
</comment>
<evidence type="ECO:0000313" key="2">
    <source>
        <dbReference type="EMBL" id="PIR05162.1"/>
    </source>
</evidence>
<organism evidence="2 3">
    <name type="scientific">Candidatus Liptonbacteria bacterium CG11_big_fil_rev_8_21_14_0_20_35_14</name>
    <dbReference type="NCBI Taxonomy" id="1974634"/>
    <lineage>
        <taxon>Bacteria</taxon>
        <taxon>Candidatus Liptoniibacteriota</taxon>
    </lineage>
</organism>
<reference evidence="2 3" key="1">
    <citation type="submission" date="2017-09" db="EMBL/GenBank/DDBJ databases">
        <title>Depth-based differentiation of microbial function through sediment-hosted aquifers and enrichment of novel symbionts in the deep terrestrial subsurface.</title>
        <authorList>
            <person name="Probst A.J."/>
            <person name="Ladd B."/>
            <person name="Jarett J.K."/>
            <person name="Geller-Mcgrath D.E."/>
            <person name="Sieber C.M."/>
            <person name="Emerson J.B."/>
            <person name="Anantharaman K."/>
            <person name="Thomas B.C."/>
            <person name="Malmstrom R."/>
            <person name="Stieglmeier M."/>
            <person name="Klingl A."/>
            <person name="Woyke T."/>
            <person name="Ryan C.M."/>
            <person name="Banfield J.F."/>
        </authorList>
    </citation>
    <scope>NUCLEOTIDE SEQUENCE [LARGE SCALE GENOMIC DNA]</scope>
    <source>
        <strain evidence="2">CG11_big_fil_rev_8_21_14_0_20_35_14</strain>
    </source>
</reference>
<gene>
    <name evidence="2" type="ORF">COV57_00600</name>
</gene>
<evidence type="ECO:0000256" key="1">
    <source>
        <dbReference type="SAM" id="Phobius"/>
    </source>
</evidence>
<keyword evidence="1" id="KW-0812">Transmembrane</keyword>
<keyword evidence="1" id="KW-0472">Membrane</keyword>
<proteinExistence type="predicted"/>
<evidence type="ECO:0000313" key="3">
    <source>
        <dbReference type="Proteomes" id="UP000229893"/>
    </source>
</evidence>
<dbReference type="AlphaFoldDB" id="A0A2H0N8D2"/>
<dbReference type="EMBL" id="PCWO01000008">
    <property type="protein sequence ID" value="PIR05162.1"/>
    <property type="molecule type" value="Genomic_DNA"/>
</dbReference>